<dbReference type="Pfam" id="PF04014">
    <property type="entry name" value="MazE_antitoxin"/>
    <property type="match status" value="1"/>
</dbReference>
<dbReference type="Pfam" id="PF01895">
    <property type="entry name" value="PhoU"/>
    <property type="match status" value="1"/>
</dbReference>
<sequence>MSQQVNIRKIIRVGERSIGITIPKEWLSHLNVDIGSSVEVTLGPGYVLVRPLTSGVTQTKITNTIALKHDDIEQLERLIIASYIEGYDIITLDVPRYVARDVFYKVVMRLPGTIAMNGDIFKIKISVDELNTDLNDIINSMKTTISSMFDMLIEYFESGNHDKLKELIKLDDDLDRFHFLGMRTIKRTAFRDPASALEFTTIIKSLEHIGDTLDRVSNTFLKTGINVIKRNECKEMLKEMFSKVSSYVSKAINSLAARNINQALKVLLQREELTQEILMAATKCIDVTGILAISHEAMVSLYEAAEIAEISILRHLRETNLQQKPEK</sequence>
<dbReference type="GO" id="GO:0045936">
    <property type="term" value="P:negative regulation of phosphate metabolic process"/>
    <property type="evidence" value="ECO:0007669"/>
    <property type="project" value="InterPro"/>
</dbReference>
<dbReference type="EMBL" id="DTBD01000019">
    <property type="protein sequence ID" value="HGQ64108.1"/>
    <property type="molecule type" value="Genomic_DNA"/>
</dbReference>
<dbReference type="SMART" id="SM00966">
    <property type="entry name" value="SpoVT_AbrB"/>
    <property type="match status" value="1"/>
</dbReference>
<dbReference type="EMBL" id="DTCK01000010">
    <property type="protein sequence ID" value="HGQ35412.1"/>
    <property type="molecule type" value="Genomic_DNA"/>
</dbReference>
<dbReference type="InterPro" id="IPR007159">
    <property type="entry name" value="SpoVT-AbrB_dom"/>
</dbReference>
<evidence type="ECO:0000259" key="1">
    <source>
        <dbReference type="SMART" id="SM00966"/>
    </source>
</evidence>
<comment type="caution">
    <text evidence="3">The sequence shown here is derived from an EMBL/GenBank/DDBJ whole genome shotgun (WGS) entry which is preliminary data.</text>
</comment>
<organism evidence="3">
    <name type="scientific">Ignisphaera aggregans</name>
    <dbReference type="NCBI Taxonomy" id="334771"/>
    <lineage>
        <taxon>Archaea</taxon>
        <taxon>Thermoproteota</taxon>
        <taxon>Thermoprotei</taxon>
        <taxon>Desulfurococcales</taxon>
        <taxon>Desulfurococcaceae</taxon>
        <taxon>Ignisphaera</taxon>
    </lineage>
</organism>
<dbReference type="InterPro" id="IPR038078">
    <property type="entry name" value="PhoU-like_sf"/>
</dbReference>
<evidence type="ECO:0000313" key="2">
    <source>
        <dbReference type="EMBL" id="HGQ35412.1"/>
    </source>
</evidence>
<accession>A0A7C4NMB6</accession>
<dbReference type="PANTHER" id="PTHR42930:SF2">
    <property type="entry name" value="PHOU DOMAIN-CONTAINING PROTEIN"/>
    <property type="match status" value="1"/>
</dbReference>
<dbReference type="InterPro" id="IPR026022">
    <property type="entry name" value="PhoU_dom"/>
</dbReference>
<dbReference type="PANTHER" id="PTHR42930">
    <property type="entry name" value="PHOSPHATE-SPECIFIC TRANSPORT SYSTEM ACCESSORY PROTEIN PHOU"/>
    <property type="match status" value="1"/>
</dbReference>
<dbReference type="SUPFAM" id="SSF89447">
    <property type="entry name" value="AbrB/MazE/MraZ-like"/>
    <property type="match status" value="1"/>
</dbReference>
<evidence type="ECO:0000313" key="3">
    <source>
        <dbReference type="EMBL" id="HGQ64108.1"/>
    </source>
</evidence>
<name>A0A7C4NMB6_9CREN</name>
<gene>
    <name evidence="3" type="ORF">ENU08_02550</name>
    <name evidence="2" type="ORF">ENU41_01870</name>
</gene>
<reference evidence="3" key="1">
    <citation type="journal article" date="2020" name="mSystems">
        <title>Genome- and Community-Level Interaction Insights into Carbon Utilization and Element Cycling Functions of Hydrothermarchaeota in Hydrothermal Sediment.</title>
        <authorList>
            <person name="Zhou Z."/>
            <person name="Liu Y."/>
            <person name="Xu W."/>
            <person name="Pan J."/>
            <person name="Luo Z.H."/>
            <person name="Li M."/>
        </authorList>
    </citation>
    <scope>NUCLEOTIDE SEQUENCE [LARGE SCALE GENOMIC DNA]</scope>
    <source>
        <strain evidence="3">SpSt-637</strain>
        <strain evidence="2">SpSt-667</strain>
    </source>
</reference>
<dbReference type="GO" id="GO:0030643">
    <property type="term" value="P:intracellular phosphate ion homeostasis"/>
    <property type="evidence" value="ECO:0007669"/>
    <property type="project" value="InterPro"/>
</dbReference>
<proteinExistence type="predicted"/>
<dbReference type="SUPFAM" id="SSF109755">
    <property type="entry name" value="PhoU-like"/>
    <property type="match status" value="1"/>
</dbReference>
<dbReference type="InterPro" id="IPR028366">
    <property type="entry name" value="PhoU"/>
</dbReference>
<feature type="domain" description="SpoVT-AbrB" evidence="1">
    <location>
        <begin position="12"/>
        <end position="57"/>
    </location>
</feature>
<dbReference type="InterPro" id="IPR037914">
    <property type="entry name" value="SpoVT-AbrB_sf"/>
</dbReference>
<dbReference type="GO" id="GO:0003677">
    <property type="term" value="F:DNA binding"/>
    <property type="evidence" value="ECO:0007669"/>
    <property type="project" value="InterPro"/>
</dbReference>
<dbReference type="Gene3D" id="1.20.58.220">
    <property type="entry name" value="Phosphate transport system protein phou homolog 2, domain 2"/>
    <property type="match status" value="1"/>
</dbReference>
<dbReference type="AlphaFoldDB" id="A0A7C4NMB6"/>
<protein>
    <submittedName>
        <fullName evidence="3">Phosphate uptake regulator PhoU</fullName>
    </submittedName>
</protein>